<dbReference type="EMBL" id="UYYA01003863">
    <property type="protein sequence ID" value="VDM56905.1"/>
    <property type="molecule type" value="Genomic_DNA"/>
</dbReference>
<evidence type="ECO:0000313" key="1">
    <source>
        <dbReference type="EMBL" id="VDM56905.1"/>
    </source>
</evidence>
<evidence type="ECO:0000313" key="2">
    <source>
        <dbReference type="Proteomes" id="UP000267027"/>
    </source>
</evidence>
<proteinExistence type="predicted"/>
<protein>
    <submittedName>
        <fullName evidence="3">Ovule protein</fullName>
    </submittedName>
</protein>
<dbReference type="WBParaSite" id="ACOC_0000531901-mRNA-1">
    <property type="protein sequence ID" value="ACOC_0000531901-mRNA-1"/>
    <property type="gene ID" value="ACOC_0000531901"/>
</dbReference>
<reference evidence="1 2" key="2">
    <citation type="submission" date="2018-11" db="EMBL/GenBank/DDBJ databases">
        <authorList>
            <consortium name="Pathogen Informatics"/>
        </authorList>
    </citation>
    <scope>NUCLEOTIDE SEQUENCE [LARGE SCALE GENOMIC DNA]</scope>
    <source>
        <strain evidence="1 2">Costa Rica</strain>
    </source>
</reference>
<sequence>MPFGRDTSMSAARLVPLTGTSFRQTQEKISLKQSETLKCHELYTVFRCKLMASLVDSTPDDDGNDVSYSSSTSGGQCALQFIFL</sequence>
<reference evidence="3" key="1">
    <citation type="submission" date="2017-02" db="UniProtKB">
        <authorList>
            <consortium name="WormBaseParasite"/>
        </authorList>
    </citation>
    <scope>IDENTIFICATION</scope>
</reference>
<evidence type="ECO:0000313" key="3">
    <source>
        <dbReference type="WBParaSite" id="ACOC_0000531901-mRNA-1"/>
    </source>
</evidence>
<keyword evidence="2" id="KW-1185">Reference proteome</keyword>
<name>A0A0R3PKX4_ANGCS</name>
<organism evidence="3">
    <name type="scientific">Angiostrongylus costaricensis</name>
    <name type="common">Nematode worm</name>
    <dbReference type="NCBI Taxonomy" id="334426"/>
    <lineage>
        <taxon>Eukaryota</taxon>
        <taxon>Metazoa</taxon>
        <taxon>Ecdysozoa</taxon>
        <taxon>Nematoda</taxon>
        <taxon>Chromadorea</taxon>
        <taxon>Rhabditida</taxon>
        <taxon>Rhabditina</taxon>
        <taxon>Rhabditomorpha</taxon>
        <taxon>Strongyloidea</taxon>
        <taxon>Metastrongylidae</taxon>
        <taxon>Angiostrongylus</taxon>
    </lineage>
</organism>
<accession>A0A0R3PKX4</accession>
<dbReference type="AlphaFoldDB" id="A0A0R3PKX4"/>
<dbReference type="Proteomes" id="UP000267027">
    <property type="component" value="Unassembled WGS sequence"/>
</dbReference>
<gene>
    <name evidence="1" type="ORF">ACOC_LOCUS5320</name>
</gene>